<dbReference type="EMBL" id="JBBJCI010000366">
    <property type="protein sequence ID" value="KAK7232811.1"/>
    <property type="molecule type" value="Genomic_DNA"/>
</dbReference>
<evidence type="ECO:0000256" key="1">
    <source>
        <dbReference type="SAM" id="MobiDB-lite"/>
    </source>
</evidence>
<protein>
    <submittedName>
        <fullName evidence="2">Dynein-related ATPase</fullName>
    </submittedName>
</protein>
<dbReference type="Proteomes" id="UP001363151">
    <property type="component" value="Unassembled WGS sequence"/>
</dbReference>
<feature type="compositionally biased region" description="Basic residues" evidence="1">
    <location>
        <begin position="227"/>
        <end position="237"/>
    </location>
</feature>
<proteinExistence type="predicted"/>
<sequence>MGLPDRPILAPALRAGDTVTIASTKTLAKMASDWDPAAGGPCRVLRVGAGGDAASPRLVDRNDLVRGDVVDQRRVGPLLYRASLELKCETRAAPAVCFVSCYGLVAERAVLLHGVEPSTASVSVYALGERELRALCAAGGDEPAAALLARWLGTEGSAATHKRRLSRADWTTRPRAAAPDFEDVGDVAVGAFAAEAYDRICAAAGDARGPATPPREPDLAQRPSTGRPRRPRARGALRRGGLGPRRAAGSPRGVADRAYADAVAAALETADRDEAAPVAGAGYADVRSAALAAVESDAIRRRKRLPPAASRPHAKHLVIEAKIGR</sequence>
<comment type="caution">
    <text evidence="2">The sequence shown here is derived from an EMBL/GenBank/DDBJ whole genome shotgun (WGS) entry which is preliminary data.</text>
</comment>
<evidence type="ECO:0000313" key="3">
    <source>
        <dbReference type="Proteomes" id="UP001363151"/>
    </source>
</evidence>
<keyword evidence="3" id="KW-1185">Reference proteome</keyword>
<reference evidence="2 3" key="1">
    <citation type="submission" date="2024-03" db="EMBL/GenBank/DDBJ databases">
        <title>Aureococcus anophagefferens CCMP1851 and Kratosvirus quantuckense: Draft genome of a second virus-susceptible host strain in the model system.</title>
        <authorList>
            <person name="Chase E."/>
            <person name="Truchon A.R."/>
            <person name="Schepens W."/>
            <person name="Wilhelm S.W."/>
        </authorList>
    </citation>
    <scope>NUCLEOTIDE SEQUENCE [LARGE SCALE GENOMIC DNA]</scope>
    <source>
        <strain evidence="2 3">CCMP1851</strain>
    </source>
</reference>
<accession>A0ABR1FL42</accession>
<feature type="region of interest" description="Disordered" evidence="1">
    <location>
        <begin position="205"/>
        <end position="254"/>
    </location>
</feature>
<gene>
    <name evidence="2" type="ORF">SO694_000372136</name>
</gene>
<evidence type="ECO:0000313" key="2">
    <source>
        <dbReference type="EMBL" id="KAK7232811.1"/>
    </source>
</evidence>
<feature type="compositionally biased region" description="Low complexity" evidence="1">
    <location>
        <begin position="244"/>
        <end position="253"/>
    </location>
</feature>
<name>A0ABR1FL42_AURAN</name>
<organism evidence="2 3">
    <name type="scientific">Aureococcus anophagefferens</name>
    <name type="common">Harmful bloom alga</name>
    <dbReference type="NCBI Taxonomy" id="44056"/>
    <lineage>
        <taxon>Eukaryota</taxon>
        <taxon>Sar</taxon>
        <taxon>Stramenopiles</taxon>
        <taxon>Ochrophyta</taxon>
        <taxon>Pelagophyceae</taxon>
        <taxon>Pelagomonadales</taxon>
        <taxon>Pelagomonadaceae</taxon>
        <taxon>Aureococcus</taxon>
    </lineage>
</organism>